<evidence type="ECO:0000256" key="1">
    <source>
        <dbReference type="ARBA" id="ARBA00022723"/>
    </source>
</evidence>
<dbReference type="EMBL" id="JRLV01000009">
    <property type="protein sequence ID" value="KGO80799.1"/>
    <property type="molecule type" value="Genomic_DNA"/>
</dbReference>
<dbReference type="Pfam" id="PF07883">
    <property type="entry name" value="Cupin_2"/>
    <property type="match status" value="1"/>
</dbReference>
<evidence type="ECO:0000313" key="4">
    <source>
        <dbReference type="Proteomes" id="UP000030129"/>
    </source>
</evidence>
<dbReference type="Proteomes" id="UP000030129">
    <property type="component" value="Unassembled WGS sequence"/>
</dbReference>
<dbReference type="eggNOG" id="COG0662">
    <property type="taxonomic scope" value="Bacteria"/>
</dbReference>
<reference evidence="3 4" key="1">
    <citation type="submission" date="2013-09" db="EMBL/GenBank/DDBJ databases">
        <authorList>
            <person name="Zeng Z."/>
            <person name="Chen C."/>
        </authorList>
    </citation>
    <scope>NUCLEOTIDE SEQUENCE [LARGE SCALE GENOMIC DNA]</scope>
    <source>
        <strain evidence="3 4">F44-8</strain>
    </source>
</reference>
<evidence type="ECO:0000313" key="3">
    <source>
        <dbReference type="EMBL" id="KGO80799.1"/>
    </source>
</evidence>
<evidence type="ECO:0000259" key="2">
    <source>
        <dbReference type="Pfam" id="PF07883"/>
    </source>
</evidence>
<accession>A0A0A2LLK9</accession>
<gene>
    <name evidence="3" type="ORF">Q763_09695</name>
</gene>
<dbReference type="InterPro" id="IPR014710">
    <property type="entry name" value="RmlC-like_jellyroll"/>
</dbReference>
<dbReference type="InterPro" id="IPR013096">
    <property type="entry name" value="Cupin_2"/>
</dbReference>
<proteinExistence type="predicted"/>
<dbReference type="Gene3D" id="2.60.120.10">
    <property type="entry name" value="Jelly Rolls"/>
    <property type="match status" value="1"/>
</dbReference>
<dbReference type="PANTHER" id="PTHR35848:SF9">
    <property type="entry name" value="SLL1358 PROTEIN"/>
    <property type="match status" value="1"/>
</dbReference>
<dbReference type="STRING" id="1406840.Q763_09695"/>
<organism evidence="3 4">
    <name type="scientific">Flavobacterium beibuense F44-8</name>
    <dbReference type="NCBI Taxonomy" id="1406840"/>
    <lineage>
        <taxon>Bacteria</taxon>
        <taxon>Pseudomonadati</taxon>
        <taxon>Bacteroidota</taxon>
        <taxon>Flavobacteriia</taxon>
        <taxon>Flavobacteriales</taxon>
        <taxon>Flavobacteriaceae</taxon>
        <taxon>Flavobacterium</taxon>
    </lineage>
</organism>
<dbReference type="SUPFAM" id="SSF51182">
    <property type="entry name" value="RmlC-like cupins"/>
    <property type="match status" value="1"/>
</dbReference>
<feature type="domain" description="Cupin type-2" evidence="2">
    <location>
        <begin position="34"/>
        <end position="100"/>
    </location>
</feature>
<dbReference type="AlphaFoldDB" id="A0A0A2LLK9"/>
<sequence length="112" mass="13261">MITNTENTPHYTWGNHCDAWTLIQSDQVIIKEEKMPLNTEEQTHYHNETVQFFYILEGVATFLLNKKEIVVKQNEGIKIEKKQSHKICNRHSEYLRFLVISFPGNPMDRINL</sequence>
<dbReference type="GO" id="GO:0046872">
    <property type="term" value="F:metal ion binding"/>
    <property type="evidence" value="ECO:0007669"/>
    <property type="project" value="UniProtKB-KW"/>
</dbReference>
<dbReference type="RefSeq" id="WP_035133584.1">
    <property type="nucleotide sequence ID" value="NZ_JRLV01000009.1"/>
</dbReference>
<comment type="caution">
    <text evidence="3">The sequence shown here is derived from an EMBL/GenBank/DDBJ whole genome shotgun (WGS) entry which is preliminary data.</text>
</comment>
<protein>
    <submittedName>
        <fullName evidence="3">Cupin</fullName>
    </submittedName>
</protein>
<dbReference type="InterPro" id="IPR011051">
    <property type="entry name" value="RmlC_Cupin_sf"/>
</dbReference>
<name>A0A0A2LLK9_9FLAO</name>
<keyword evidence="4" id="KW-1185">Reference proteome</keyword>
<dbReference type="InterPro" id="IPR051610">
    <property type="entry name" value="GPI/OXD"/>
</dbReference>
<dbReference type="PANTHER" id="PTHR35848">
    <property type="entry name" value="OXALATE-BINDING PROTEIN"/>
    <property type="match status" value="1"/>
</dbReference>
<keyword evidence="1" id="KW-0479">Metal-binding</keyword>